<protein>
    <submittedName>
        <fullName evidence="1">Leucine-rich repeat domain-containing protein</fullName>
    </submittedName>
</protein>
<reference evidence="1" key="1">
    <citation type="submission" date="2018-10" db="EMBL/GenBank/DDBJ databases">
        <title>Schaedlerella arabinophila gen. nov. sp. nov., isolated from the mouse intestinal tract and comparative analysis with the genome of the closely related altered Schaedler flora strain ASF502.</title>
        <authorList>
            <person name="Miyake S."/>
            <person name="Soh M."/>
            <person name="Seedorf H."/>
        </authorList>
    </citation>
    <scope>NUCLEOTIDE SEQUENCE [LARGE SCALE GENOMIC DNA]</scope>
    <source>
        <strain evidence="1">DSM 106076</strain>
    </source>
</reference>
<evidence type="ECO:0000313" key="1">
    <source>
        <dbReference type="EMBL" id="RRK35090.1"/>
    </source>
</evidence>
<dbReference type="InterPro" id="IPR032675">
    <property type="entry name" value="LRR_dom_sf"/>
</dbReference>
<comment type="caution">
    <text evidence="1">The sequence shown here is derived from an EMBL/GenBank/DDBJ whole genome shotgun (WGS) entry which is preliminary data.</text>
</comment>
<dbReference type="Gene3D" id="3.80.10.10">
    <property type="entry name" value="Ribonuclease Inhibitor"/>
    <property type="match status" value="1"/>
</dbReference>
<proteinExistence type="predicted"/>
<sequence>MRIHYRLRGDSAEIVRCRGTVSKVALPEQIHGYPVKKVAPYAFSAKKGEEDRDTLVYESPEDALFREHERLLAGNEVEEVILPDTVEEIGNYIFYNCKRLKRLEFTDALVRLGSGAFTGCGNLELVRVHLKRGKKSCVKEILGDLWQRIDVQFFHEGVNAGEDVQTVKLVFPEHYEEAVENTPARILFTQHHGIGNNYRQCFYSREMDYRKYDGLFPLAVAQDRPEVAADLAFSRLLYPCGLTSEYRKMYEIYVGEHPKETARHLVSRDQPELLQCMSGSGLWSRDILEEAILMAAEEGKAEMLSYLMNEKHLLFPEKKRRRFEL</sequence>
<dbReference type="RefSeq" id="WP_125130471.1">
    <property type="nucleotide sequence ID" value="NZ_RHJS01000002.1"/>
</dbReference>
<dbReference type="AlphaFoldDB" id="A0A3R8JUQ8"/>
<keyword evidence="2" id="KW-1185">Reference proteome</keyword>
<dbReference type="EMBL" id="RHJS01000002">
    <property type="protein sequence ID" value="RRK35090.1"/>
    <property type="molecule type" value="Genomic_DNA"/>
</dbReference>
<dbReference type="Proteomes" id="UP000274920">
    <property type="component" value="Unassembled WGS sequence"/>
</dbReference>
<dbReference type="Pfam" id="PF13306">
    <property type="entry name" value="LRR_5"/>
    <property type="match status" value="1"/>
</dbReference>
<accession>A0A3R8JUQ8</accession>
<name>A0A3R8JUQ8_9FIRM</name>
<evidence type="ECO:0000313" key="2">
    <source>
        <dbReference type="Proteomes" id="UP000274920"/>
    </source>
</evidence>
<gene>
    <name evidence="1" type="ORF">EBB54_29990</name>
</gene>
<dbReference type="InterPro" id="IPR026906">
    <property type="entry name" value="LRR_5"/>
</dbReference>
<organism evidence="1 2">
    <name type="scientific">Schaedlerella arabinosiphila</name>
    <dbReference type="NCBI Taxonomy" id="2044587"/>
    <lineage>
        <taxon>Bacteria</taxon>
        <taxon>Bacillati</taxon>
        <taxon>Bacillota</taxon>
        <taxon>Clostridia</taxon>
        <taxon>Lachnospirales</taxon>
        <taxon>Lachnospiraceae</taxon>
        <taxon>Schaedlerella</taxon>
    </lineage>
</organism>